<keyword evidence="3" id="KW-1185">Reference proteome</keyword>
<comment type="caution">
    <text evidence="2">The sequence shown here is derived from an EMBL/GenBank/DDBJ whole genome shotgun (WGS) entry which is preliminary data.</text>
</comment>
<name>A0AAV5SP66_9BILA</name>
<dbReference type="AlphaFoldDB" id="A0AAV5SP66"/>
<reference evidence="2" key="1">
    <citation type="submission" date="2023-10" db="EMBL/GenBank/DDBJ databases">
        <title>Genome assembly of Pristionchus species.</title>
        <authorList>
            <person name="Yoshida K."/>
            <person name="Sommer R.J."/>
        </authorList>
    </citation>
    <scope>NUCLEOTIDE SEQUENCE</scope>
    <source>
        <strain evidence="2">RS0144</strain>
    </source>
</reference>
<feature type="region of interest" description="Disordered" evidence="1">
    <location>
        <begin position="229"/>
        <end position="266"/>
    </location>
</feature>
<dbReference type="EMBL" id="BTSX01000001">
    <property type="protein sequence ID" value="GMS81939.1"/>
    <property type="molecule type" value="Genomic_DNA"/>
</dbReference>
<evidence type="ECO:0000313" key="3">
    <source>
        <dbReference type="Proteomes" id="UP001432027"/>
    </source>
</evidence>
<evidence type="ECO:0000256" key="1">
    <source>
        <dbReference type="SAM" id="MobiDB-lite"/>
    </source>
</evidence>
<evidence type="ECO:0000313" key="2">
    <source>
        <dbReference type="EMBL" id="GMS81939.1"/>
    </source>
</evidence>
<feature type="non-terminal residue" evidence="2">
    <location>
        <position position="1"/>
    </location>
</feature>
<feature type="compositionally biased region" description="Basic and acidic residues" evidence="1">
    <location>
        <begin position="254"/>
        <end position="266"/>
    </location>
</feature>
<sequence length="266" mass="30257">VCFCKCLNYSCPPSPLFPSFSPSMFSLLGRSALFSPSSSFFRLSPVYRIPLTYPVGSGYRNPISYRASSTTSDGGSYEDFGPIPPIILYTDGIRGSDEQGAHMGLGIFVEENLEMTRSLSVMRKRSPTVCEKTPELQAIRFALFLLYKSPNFLMEDVIIRTRFDPIVDEFENWRKGDLEGARSLMDVWRQMDRFPNVRIERADMMDDNLHVAIDLAIDGLEKAEKIDAKEAQEPRIAPAHLRHSLKFPLSLPSKKKDEKKKEEDEE</sequence>
<dbReference type="Proteomes" id="UP001432027">
    <property type="component" value="Unassembled WGS sequence"/>
</dbReference>
<evidence type="ECO:0008006" key="4">
    <source>
        <dbReference type="Google" id="ProtNLM"/>
    </source>
</evidence>
<accession>A0AAV5SP66</accession>
<gene>
    <name evidence="2" type="ORF">PENTCL1PPCAC_4114</name>
</gene>
<protein>
    <recommendedName>
        <fullName evidence="4">RNase H type-1 domain-containing protein</fullName>
    </recommendedName>
</protein>
<organism evidence="2 3">
    <name type="scientific">Pristionchus entomophagus</name>
    <dbReference type="NCBI Taxonomy" id="358040"/>
    <lineage>
        <taxon>Eukaryota</taxon>
        <taxon>Metazoa</taxon>
        <taxon>Ecdysozoa</taxon>
        <taxon>Nematoda</taxon>
        <taxon>Chromadorea</taxon>
        <taxon>Rhabditida</taxon>
        <taxon>Rhabditina</taxon>
        <taxon>Diplogasteromorpha</taxon>
        <taxon>Diplogasteroidea</taxon>
        <taxon>Neodiplogasteridae</taxon>
        <taxon>Pristionchus</taxon>
    </lineage>
</organism>
<proteinExistence type="predicted"/>